<comment type="caution">
    <text evidence="9">The sequence shown here is derived from an EMBL/GenBank/DDBJ whole genome shotgun (WGS) entry which is preliminary data.</text>
</comment>
<dbReference type="InterPro" id="IPR036737">
    <property type="entry name" value="OmpA-like_sf"/>
</dbReference>
<dbReference type="InterPro" id="IPR008969">
    <property type="entry name" value="CarboxyPept-like_regulatory"/>
</dbReference>
<keyword evidence="4" id="KW-0802">TPR repeat</keyword>
<feature type="signal peptide" evidence="7">
    <location>
        <begin position="1"/>
        <end position="22"/>
    </location>
</feature>
<dbReference type="PROSITE" id="PS51123">
    <property type="entry name" value="OMPA_2"/>
    <property type="match status" value="1"/>
</dbReference>
<keyword evidence="7" id="KW-0732">Signal</keyword>
<dbReference type="InterPro" id="IPR011990">
    <property type="entry name" value="TPR-like_helical_dom_sf"/>
</dbReference>
<dbReference type="InterPro" id="IPR050330">
    <property type="entry name" value="Bact_OuterMem_StrucFunc"/>
</dbReference>
<dbReference type="PRINTS" id="PR01023">
    <property type="entry name" value="NAFLGMOTY"/>
</dbReference>
<evidence type="ECO:0000313" key="9">
    <source>
        <dbReference type="EMBL" id="MCV9385869.1"/>
    </source>
</evidence>
<proteinExistence type="predicted"/>
<dbReference type="Gene3D" id="2.60.40.1120">
    <property type="entry name" value="Carboxypeptidase-like, regulatory domain"/>
    <property type="match status" value="1"/>
</dbReference>
<evidence type="ECO:0000256" key="6">
    <source>
        <dbReference type="SAM" id="MobiDB-lite"/>
    </source>
</evidence>
<dbReference type="InterPro" id="IPR011042">
    <property type="entry name" value="6-blade_b-propeller_TolB-like"/>
</dbReference>
<dbReference type="InterPro" id="IPR019734">
    <property type="entry name" value="TPR_rpt"/>
</dbReference>
<feature type="region of interest" description="Disordered" evidence="6">
    <location>
        <begin position="618"/>
        <end position="639"/>
    </location>
</feature>
<name>A0ABT3CQW1_9BACT</name>
<dbReference type="SUPFAM" id="SSF48452">
    <property type="entry name" value="TPR-like"/>
    <property type="match status" value="1"/>
</dbReference>
<evidence type="ECO:0000256" key="2">
    <source>
        <dbReference type="ARBA" id="ARBA00023136"/>
    </source>
</evidence>
<accession>A0ABT3CQW1</accession>
<dbReference type="InterPro" id="IPR006665">
    <property type="entry name" value="OmpA-like"/>
</dbReference>
<evidence type="ECO:0000256" key="7">
    <source>
        <dbReference type="SAM" id="SignalP"/>
    </source>
</evidence>
<evidence type="ECO:0000313" key="10">
    <source>
        <dbReference type="Proteomes" id="UP001300692"/>
    </source>
</evidence>
<keyword evidence="3" id="KW-0998">Cell outer membrane</keyword>
<feature type="chain" id="PRO_5045249198" evidence="7">
    <location>
        <begin position="23"/>
        <end position="647"/>
    </location>
</feature>
<dbReference type="Pfam" id="PF13181">
    <property type="entry name" value="TPR_8"/>
    <property type="match status" value="1"/>
</dbReference>
<feature type="repeat" description="TPR" evidence="4">
    <location>
        <begin position="65"/>
        <end position="98"/>
    </location>
</feature>
<dbReference type="InterPro" id="IPR006664">
    <property type="entry name" value="OMP_bac"/>
</dbReference>
<gene>
    <name evidence="9" type="ORF">N7U62_04305</name>
</gene>
<dbReference type="EMBL" id="JAOYOD010000001">
    <property type="protein sequence ID" value="MCV9385869.1"/>
    <property type="molecule type" value="Genomic_DNA"/>
</dbReference>
<feature type="repeat" description="TPR" evidence="4">
    <location>
        <begin position="100"/>
        <end position="133"/>
    </location>
</feature>
<dbReference type="InterPro" id="IPR011659">
    <property type="entry name" value="WD40"/>
</dbReference>
<keyword evidence="10" id="KW-1185">Reference proteome</keyword>
<dbReference type="Gene3D" id="1.25.40.10">
    <property type="entry name" value="Tetratricopeptide repeat domain"/>
    <property type="match status" value="1"/>
</dbReference>
<reference evidence="9 10" key="1">
    <citation type="submission" date="2022-10" db="EMBL/GenBank/DDBJ databases">
        <title>Comparative genomics and taxonomic characterization of three novel marine species of genus Reichenbachiella exhibiting antioxidant and polysaccharide degradation activities.</title>
        <authorList>
            <person name="Muhammad N."/>
            <person name="Lee Y.-J."/>
            <person name="Ko J."/>
            <person name="Kim S.-G."/>
        </authorList>
    </citation>
    <scope>NUCLEOTIDE SEQUENCE [LARGE SCALE GENOMIC DNA]</scope>
    <source>
        <strain evidence="9 10">ABR2-5</strain>
    </source>
</reference>
<evidence type="ECO:0000256" key="3">
    <source>
        <dbReference type="ARBA" id="ARBA00023237"/>
    </source>
</evidence>
<keyword evidence="2 5" id="KW-0472">Membrane</keyword>
<evidence type="ECO:0000256" key="1">
    <source>
        <dbReference type="ARBA" id="ARBA00004442"/>
    </source>
</evidence>
<protein>
    <submittedName>
        <fullName evidence="9">OmpA family protein</fullName>
    </submittedName>
</protein>
<comment type="subcellular location">
    <subcellularLocation>
        <location evidence="1">Cell outer membrane</location>
    </subcellularLocation>
</comment>
<sequence length="647" mass="72163">MKKSISYYIIALFMVLGQVATAQTTSLNEAFKNAYRGGISDYKKGDYKGAVENFQEALKYRSTHENSWYYAGLSFVADQNPDRAIYCFKKLESINPDYNPMLYKHIADAYVNMEQLSKAQDYYQKFYDMTPDEPKEMATKHLAKNRIEYAKRSPEIRASSNSTEQPKPLTKVNSELHDYTPQVNPTGTRLYFTSVRQGGFDYIKDSSRLTNFGEDVYFSSFENNEWQEPELMPEPINSMSDDFGSSFTGDGLTMVYVRCGREESIGGCDLYISYFENGKWTEPKNMGNVVNSEAWDSQPTISSDGTRIIFSSTRDGGYGDSDLYMTTLNQYGQWGIPCNLGSIVNTPLSDKSPYLASDGKSLYYASEGHPGYGQSDIFYSLFENEKWGIPINVGAPINSSGDDTNFSISASGMGYFASSRLDEGNFDIFEMELPDHLKPKPSVVVQGIVANANNSAPIGAVVLVEDLETGELIALNKSNDETGEYLIVLPAGRSYSVSATKEGYFFYSQSFDLPEDASYAEIEKDILLEPIEKGTKVVLNNIFFESGRAELKPISYVELNKAVQLLKDNESMVIEVGGYTDNVGAEDANQRLSQARANAVVDYMVLAGIEQSRLQSKGYGESNPIADNSTPEGRTANRRTEFVIVEF</sequence>
<dbReference type="Gene3D" id="3.30.1330.60">
    <property type="entry name" value="OmpA-like domain"/>
    <property type="match status" value="1"/>
</dbReference>
<dbReference type="PANTHER" id="PTHR30329">
    <property type="entry name" value="STATOR ELEMENT OF FLAGELLAR MOTOR COMPLEX"/>
    <property type="match status" value="1"/>
</dbReference>
<dbReference type="PROSITE" id="PS50005">
    <property type="entry name" value="TPR"/>
    <property type="match status" value="2"/>
</dbReference>
<dbReference type="SUPFAM" id="SSF82171">
    <property type="entry name" value="DPP6 N-terminal domain-like"/>
    <property type="match status" value="1"/>
</dbReference>
<organism evidence="9 10">
    <name type="scientific">Reichenbachiella ulvae</name>
    <dbReference type="NCBI Taxonomy" id="2980104"/>
    <lineage>
        <taxon>Bacteria</taxon>
        <taxon>Pseudomonadati</taxon>
        <taxon>Bacteroidota</taxon>
        <taxon>Cytophagia</taxon>
        <taxon>Cytophagales</taxon>
        <taxon>Reichenbachiellaceae</taxon>
        <taxon>Reichenbachiella</taxon>
    </lineage>
</organism>
<evidence type="ECO:0000256" key="4">
    <source>
        <dbReference type="PROSITE-ProRule" id="PRU00339"/>
    </source>
</evidence>
<dbReference type="PRINTS" id="PR01021">
    <property type="entry name" value="OMPADOMAIN"/>
</dbReference>
<dbReference type="Pfam" id="PF07676">
    <property type="entry name" value="PD40"/>
    <property type="match status" value="3"/>
</dbReference>
<dbReference type="RefSeq" id="WP_264136652.1">
    <property type="nucleotide sequence ID" value="NZ_JAOYOD010000001.1"/>
</dbReference>
<dbReference type="SUPFAM" id="SSF49464">
    <property type="entry name" value="Carboxypeptidase regulatory domain-like"/>
    <property type="match status" value="1"/>
</dbReference>
<evidence type="ECO:0000256" key="5">
    <source>
        <dbReference type="PROSITE-ProRule" id="PRU00473"/>
    </source>
</evidence>
<dbReference type="Gene3D" id="2.120.10.30">
    <property type="entry name" value="TolB, C-terminal domain"/>
    <property type="match status" value="1"/>
</dbReference>
<dbReference type="SUPFAM" id="SSF103088">
    <property type="entry name" value="OmpA-like"/>
    <property type="match status" value="1"/>
</dbReference>
<dbReference type="Proteomes" id="UP001300692">
    <property type="component" value="Unassembled WGS sequence"/>
</dbReference>
<dbReference type="SMART" id="SM00028">
    <property type="entry name" value="TPR"/>
    <property type="match status" value="3"/>
</dbReference>
<dbReference type="PANTHER" id="PTHR30329:SF21">
    <property type="entry name" value="LIPOPROTEIN YIAD-RELATED"/>
    <property type="match status" value="1"/>
</dbReference>
<dbReference type="Pfam" id="PF00691">
    <property type="entry name" value="OmpA"/>
    <property type="match status" value="1"/>
</dbReference>
<feature type="domain" description="OmpA-like" evidence="8">
    <location>
        <begin position="531"/>
        <end position="647"/>
    </location>
</feature>
<dbReference type="CDD" id="cd07185">
    <property type="entry name" value="OmpA_C-like"/>
    <property type="match status" value="1"/>
</dbReference>
<evidence type="ECO:0000259" key="8">
    <source>
        <dbReference type="PROSITE" id="PS51123"/>
    </source>
</evidence>